<dbReference type="PANTHER" id="PTHR35011:SF11">
    <property type="entry name" value="TRAP TRANSPORTER SMALL PERMEASE PROTEIN"/>
    <property type="match status" value="1"/>
</dbReference>
<organism evidence="11 12">
    <name type="scientific">Paracoccus liaowanqingii</name>
    <dbReference type="NCBI Taxonomy" id="2560053"/>
    <lineage>
        <taxon>Bacteria</taxon>
        <taxon>Pseudomonadati</taxon>
        <taxon>Pseudomonadota</taxon>
        <taxon>Alphaproteobacteria</taxon>
        <taxon>Rhodobacterales</taxon>
        <taxon>Paracoccaceae</taxon>
        <taxon>Paracoccus</taxon>
    </lineage>
</organism>
<feature type="transmembrane region" description="Helical" evidence="9">
    <location>
        <begin position="57"/>
        <end position="75"/>
    </location>
</feature>
<name>A0A4P7HQU5_9RHOB</name>
<reference evidence="12" key="1">
    <citation type="submission" date="2019-03" db="EMBL/GenBank/DDBJ databases">
        <authorList>
            <person name="Li J."/>
        </authorList>
    </citation>
    <scope>NUCLEOTIDE SEQUENCE [LARGE SCALE GENOMIC DNA]</scope>
    <source>
        <strain evidence="12">2251</strain>
    </source>
</reference>
<feature type="transmembrane region" description="Helical" evidence="9">
    <location>
        <begin position="149"/>
        <end position="171"/>
    </location>
</feature>
<dbReference type="RefSeq" id="WP_135313956.1">
    <property type="nucleotide sequence ID" value="NZ_CP038439.1"/>
</dbReference>
<dbReference type="Pfam" id="PF04290">
    <property type="entry name" value="DctQ"/>
    <property type="match status" value="1"/>
</dbReference>
<keyword evidence="6 9" id="KW-1133">Transmembrane helix</keyword>
<evidence type="ECO:0000256" key="2">
    <source>
        <dbReference type="ARBA" id="ARBA00022448"/>
    </source>
</evidence>
<dbReference type="GO" id="GO:0005886">
    <property type="term" value="C:plasma membrane"/>
    <property type="evidence" value="ECO:0007669"/>
    <property type="project" value="UniProtKB-SubCell"/>
</dbReference>
<feature type="transmembrane region" description="Helical" evidence="9">
    <location>
        <begin position="21"/>
        <end position="45"/>
    </location>
</feature>
<dbReference type="PANTHER" id="PTHR35011">
    <property type="entry name" value="2,3-DIKETO-L-GULONATE TRAP TRANSPORTER SMALL PERMEASE PROTEIN YIAM"/>
    <property type="match status" value="1"/>
</dbReference>
<keyword evidence="3" id="KW-1003">Cell membrane</keyword>
<dbReference type="GO" id="GO:0022857">
    <property type="term" value="F:transmembrane transporter activity"/>
    <property type="evidence" value="ECO:0007669"/>
    <property type="project" value="UniProtKB-UniRule"/>
</dbReference>
<evidence type="ECO:0000256" key="8">
    <source>
        <dbReference type="ARBA" id="ARBA00038436"/>
    </source>
</evidence>
<comment type="subunit">
    <text evidence="9">The complex comprises the extracytoplasmic solute receptor protein and the two transmembrane proteins.</text>
</comment>
<evidence type="ECO:0000259" key="10">
    <source>
        <dbReference type="Pfam" id="PF04290"/>
    </source>
</evidence>
<keyword evidence="4 9" id="KW-0997">Cell inner membrane</keyword>
<comment type="similarity">
    <text evidence="8 9">Belongs to the TRAP transporter small permease family.</text>
</comment>
<evidence type="ECO:0000256" key="1">
    <source>
        <dbReference type="ARBA" id="ARBA00004429"/>
    </source>
</evidence>
<feature type="transmembrane region" description="Helical" evidence="9">
    <location>
        <begin position="96"/>
        <end position="117"/>
    </location>
</feature>
<dbReference type="AlphaFoldDB" id="A0A4P7HQU5"/>
<gene>
    <name evidence="11" type="ORF">E4191_14050</name>
</gene>
<dbReference type="InterPro" id="IPR055348">
    <property type="entry name" value="DctQ"/>
</dbReference>
<dbReference type="EMBL" id="CP038439">
    <property type="protein sequence ID" value="QBX35691.1"/>
    <property type="molecule type" value="Genomic_DNA"/>
</dbReference>
<comment type="subcellular location">
    <subcellularLocation>
        <location evidence="1 9">Cell inner membrane</location>
        <topology evidence="1 9">Multi-pass membrane protein</topology>
    </subcellularLocation>
</comment>
<keyword evidence="7 9" id="KW-0472">Membrane</keyword>
<dbReference type="InterPro" id="IPR007387">
    <property type="entry name" value="TRAP_DctQ"/>
</dbReference>
<evidence type="ECO:0000256" key="7">
    <source>
        <dbReference type="ARBA" id="ARBA00023136"/>
    </source>
</evidence>
<evidence type="ECO:0000313" key="12">
    <source>
        <dbReference type="Proteomes" id="UP000296374"/>
    </source>
</evidence>
<comment type="function">
    <text evidence="9">Part of the tripartite ATP-independent periplasmic (TRAP) transport system.</text>
</comment>
<evidence type="ECO:0000256" key="3">
    <source>
        <dbReference type="ARBA" id="ARBA00022475"/>
    </source>
</evidence>
<dbReference type="KEGG" id="plia:E4191_14050"/>
<evidence type="ECO:0000313" key="11">
    <source>
        <dbReference type="EMBL" id="QBX35691.1"/>
    </source>
</evidence>
<evidence type="ECO:0000256" key="9">
    <source>
        <dbReference type="RuleBase" id="RU369079"/>
    </source>
</evidence>
<accession>A0A4P7HQU5</accession>
<proteinExistence type="inferred from homology"/>
<keyword evidence="5 9" id="KW-0812">Transmembrane</keyword>
<protein>
    <recommendedName>
        <fullName evidence="9">TRAP transporter small permease protein</fullName>
    </recommendedName>
</protein>
<keyword evidence="2 9" id="KW-0813">Transport</keyword>
<feature type="domain" description="Tripartite ATP-independent periplasmic transporters DctQ component" evidence="10">
    <location>
        <begin position="33"/>
        <end position="174"/>
    </location>
</feature>
<evidence type="ECO:0000256" key="4">
    <source>
        <dbReference type="ARBA" id="ARBA00022519"/>
    </source>
</evidence>
<evidence type="ECO:0000256" key="6">
    <source>
        <dbReference type="ARBA" id="ARBA00022989"/>
    </source>
</evidence>
<dbReference type="GO" id="GO:0015740">
    <property type="term" value="P:C4-dicarboxylate transport"/>
    <property type="evidence" value="ECO:0007669"/>
    <property type="project" value="TreeGrafter"/>
</dbReference>
<dbReference type="Proteomes" id="UP000296374">
    <property type="component" value="Chromosome"/>
</dbReference>
<evidence type="ECO:0000256" key="5">
    <source>
        <dbReference type="ARBA" id="ARBA00022692"/>
    </source>
</evidence>
<sequence>MSLLHAVIRPLSWINEHLLRAGRAVGILAIGVMVAVTIAQVVARYGLNSALAWPDEAARFCMLWMTGLMAPTAFRRGGFVAIDMIPAMLPATLARILNLLLLGLSLLVLVVAVQIGWREVTGLGGRFASASLFIPTSVDFSTWYRVPRAWMMASIPVGLVLMISVNVELILRTLADLAGVRDLPPIEGLDPGLRGAE</sequence>